<dbReference type="AlphaFoldDB" id="A0A2X4TVH4"/>
<organism evidence="1 2">
    <name type="scientific">Rhodococcus coprophilus</name>
    <dbReference type="NCBI Taxonomy" id="38310"/>
    <lineage>
        <taxon>Bacteria</taxon>
        <taxon>Bacillati</taxon>
        <taxon>Actinomycetota</taxon>
        <taxon>Actinomycetes</taxon>
        <taxon>Mycobacteriales</taxon>
        <taxon>Nocardiaceae</taxon>
        <taxon>Rhodococcus</taxon>
    </lineage>
</organism>
<sequence length="107" mass="11663">MNRDDSPADDVLLAGIRRRLADATEADSLSGTVELGVYELARILELYDIQDAALLASDFTKGCMTDVIRKRNATLEAIHLALLAGEPGPLADTISDILRDGRWPRGR</sequence>
<dbReference type="KEGG" id="rcr:NCTC10994_01840"/>
<accession>A0A2X4TVH4</accession>
<keyword evidence="2" id="KW-1185">Reference proteome</keyword>
<dbReference type="STRING" id="1219011.GCA_001895045_02933"/>
<reference evidence="1 2" key="1">
    <citation type="submission" date="2018-06" db="EMBL/GenBank/DDBJ databases">
        <authorList>
            <consortium name="Pathogen Informatics"/>
            <person name="Doyle S."/>
        </authorList>
    </citation>
    <scope>NUCLEOTIDE SEQUENCE [LARGE SCALE GENOMIC DNA]</scope>
    <source>
        <strain evidence="1 2">NCTC10994</strain>
    </source>
</reference>
<evidence type="ECO:0000313" key="2">
    <source>
        <dbReference type="Proteomes" id="UP000249091"/>
    </source>
</evidence>
<evidence type="ECO:0000313" key="1">
    <source>
        <dbReference type="EMBL" id="SQI31001.1"/>
    </source>
</evidence>
<dbReference type="Proteomes" id="UP000249091">
    <property type="component" value="Chromosome 1"/>
</dbReference>
<protein>
    <submittedName>
        <fullName evidence="1">Uncharacterized protein</fullName>
    </submittedName>
</protein>
<gene>
    <name evidence="1" type="ORF">NCTC10994_01840</name>
</gene>
<dbReference type="RefSeq" id="WP_143152199.1">
    <property type="nucleotide sequence ID" value="NZ_JAFBBL010000001.1"/>
</dbReference>
<proteinExistence type="predicted"/>
<name>A0A2X4TVH4_9NOCA</name>
<dbReference type="EMBL" id="LS483468">
    <property type="protein sequence ID" value="SQI31001.1"/>
    <property type="molecule type" value="Genomic_DNA"/>
</dbReference>